<feature type="chain" id="PRO_5019066285" description="WG repeat-containing protein" evidence="1">
    <location>
        <begin position="23"/>
        <end position="162"/>
    </location>
</feature>
<dbReference type="PANTHER" id="PTHR37841:SF1">
    <property type="entry name" value="DUF3298 DOMAIN-CONTAINING PROTEIN"/>
    <property type="match status" value="1"/>
</dbReference>
<comment type="caution">
    <text evidence="2">The sequence shown here is derived from an EMBL/GenBank/DDBJ whole genome shotgun (WGS) entry which is preliminary data.</text>
</comment>
<gene>
    <name evidence="2" type="ORF">BCY91_15030</name>
</gene>
<evidence type="ECO:0000313" key="3">
    <source>
        <dbReference type="Proteomes" id="UP000283433"/>
    </source>
</evidence>
<dbReference type="EMBL" id="MBTA01000004">
    <property type="protein sequence ID" value="RKD18647.1"/>
    <property type="molecule type" value="Genomic_DNA"/>
</dbReference>
<reference evidence="2 3" key="1">
    <citation type="submission" date="2016-07" db="EMBL/GenBank/DDBJ databases">
        <title>Genome of Pelobium manganitolerans.</title>
        <authorList>
            <person name="Wu S."/>
            <person name="Wang G."/>
        </authorList>
    </citation>
    <scope>NUCLEOTIDE SEQUENCE [LARGE SCALE GENOMIC DNA]</scope>
    <source>
        <strain evidence="2 3">YS-25</strain>
    </source>
</reference>
<evidence type="ECO:0000256" key="1">
    <source>
        <dbReference type="SAM" id="SignalP"/>
    </source>
</evidence>
<dbReference type="AlphaFoldDB" id="A0A419S9H5"/>
<dbReference type="InterPro" id="IPR032774">
    <property type="entry name" value="WG_beta_rep"/>
</dbReference>
<dbReference type="SUPFAM" id="SSF69360">
    <property type="entry name" value="Cell wall binding repeat"/>
    <property type="match status" value="1"/>
</dbReference>
<keyword evidence="1" id="KW-0732">Signal</keyword>
<dbReference type="RefSeq" id="WP_120180825.1">
    <property type="nucleotide sequence ID" value="NZ_MBTA01000004.1"/>
</dbReference>
<name>A0A419S9H5_9SPHI</name>
<evidence type="ECO:0000313" key="2">
    <source>
        <dbReference type="EMBL" id="RKD18647.1"/>
    </source>
</evidence>
<dbReference type="OrthoDB" id="5464673at2"/>
<dbReference type="Proteomes" id="UP000283433">
    <property type="component" value="Unassembled WGS sequence"/>
</dbReference>
<organism evidence="2 3">
    <name type="scientific">Pelobium manganitolerans</name>
    <dbReference type="NCBI Taxonomy" id="1842495"/>
    <lineage>
        <taxon>Bacteria</taxon>
        <taxon>Pseudomonadati</taxon>
        <taxon>Bacteroidota</taxon>
        <taxon>Sphingobacteriia</taxon>
        <taxon>Sphingobacteriales</taxon>
        <taxon>Sphingobacteriaceae</taxon>
        <taxon>Pelobium</taxon>
    </lineage>
</organism>
<feature type="signal peptide" evidence="1">
    <location>
        <begin position="1"/>
        <end position="22"/>
    </location>
</feature>
<sequence>MKTIVKTTAIAICTFIATAVQAQELVKFKENEKWGFKDQNGKVIIEPKYSGAEEFSEGLASVSLDDIWGFIDETGKVVIPFKYNSGYGTGQKFSQGLASVSLNGKWGYIDKAGNTVIPFDYNEAWDFKNEKNYDGTPKIYAHVRKGSDEFCIDKTGKRIRCW</sequence>
<evidence type="ECO:0008006" key="4">
    <source>
        <dbReference type="Google" id="ProtNLM"/>
    </source>
</evidence>
<dbReference type="Pfam" id="PF14903">
    <property type="entry name" value="WG_beta_rep"/>
    <property type="match status" value="2"/>
</dbReference>
<keyword evidence="3" id="KW-1185">Reference proteome</keyword>
<accession>A0A419S9H5</accession>
<protein>
    <recommendedName>
        <fullName evidence="4">WG repeat-containing protein</fullName>
    </recommendedName>
</protein>
<proteinExistence type="predicted"/>
<dbReference type="PANTHER" id="PTHR37841">
    <property type="entry name" value="GLR2918 PROTEIN"/>
    <property type="match status" value="1"/>
</dbReference>